<dbReference type="EMBL" id="JTFC01000029">
    <property type="protein sequence ID" value="RUS57014.1"/>
    <property type="molecule type" value="Genomic_DNA"/>
</dbReference>
<comment type="caution">
    <text evidence="2">The sequence shown here is derived from an EMBL/GenBank/DDBJ whole genome shotgun (WGS) entry which is preliminary data.</text>
</comment>
<evidence type="ECO:0000313" key="2">
    <source>
        <dbReference type="EMBL" id="RUS57014.1"/>
    </source>
</evidence>
<dbReference type="AlphaFoldDB" id="A0A433RUQ6"/>
<accession>A0A433RUQ6</accession>
<organism evidence="2 3">
    <name type="scientific">Candidatus Kurthia intestinigallinarum</name>
    <dbReference type="NCBI Taxonomy" id="1562256"/>
    <lineage>
        <taxon>Bacteria</taxon>
        <taxon>Bacillati</taxon>
        <taxon>Bacillota</taxon>
        <taxon>Bacilli</taxon>
        <taxon>Bacillales</taxon>
        <taxon>Caryophanaceae</taxon>
        <taxon>Kurthia</taxon>
    </lineage>
</organism>
<protein>
    <recommendedName>
        <fullName evidence="4">S-layer protein</fullName>
    </recommendedName>
</protein>
<sequence>MKKKIMATTLAAIVMASTIQESQLAEAATYKLKNGVLMNSATGKAAAGYVLYKGRLYKNGKLNKGYVVYSGKLYRHSVLNTGYKIMGTGNKMRLYDNATLKKGNKTARDKTLLFKNGILAKGYVQTSTKERLYKDGFLAKGTTMYPQKDVATAKKLYLYQDGYLYKGLKRYRYLNQYTYLFNNGYLDTKDYRLHDDVLFHEGRKVLKKMLYQGNYYERGILATGYYKELFYIKGILANGMYNGDEYKDGKLQFTVDSIEAIDRTILRVKGKGLTGLRKDDVKVDGTASIGLSYPEDRVMEVDLEMPLPLNTPTTVRIGDQMFTVSYIADIQRFGLWEDTFAENEPVTLQFNVENTMQTVDMLKLQGYEVTFEADEAIFEEGTTSTTGKLRGGTGTSSVKITLKNADKTYEKTIPVTFTKLQATEEQEPYTLSVKRKEGYSALQSNTLVIGEQGYISSAAFGGGPGRIDGFGLALTSSNPAVAAIEQKPVKEGRLPTDQIIAKKAGKTTITIATKGYKQEFELTVVNDERKLTTVDAPSKYEAVVGNANKEKIPVTLLDQYGDFMELETPIRVVYPAIVGMPDEGKLYNSYAPLEFNVKQSGQAGDILYKDDEGKILAKTTVTTEGLATKEHLVLDRKSEETRHHVQMSALTRFAFEDARGKYAGGATVADLKGYRIQYNPGMVMINGVSTGEYVFTGNEATPDVSIGGRHEGHTTLNFYNPQGEKVLTTTWYFYDDQPSIIQLTTHDIATVRAPTTLGFRDVLYTREEAGKDDIVEKITLSRDNDYPVRSASERRSWVGQYDEVDSPYVNYGDLYVDYDNDGQFSPSDERIADLTTEDEKNYATTGRIVTEKGQIKIKYGKIVSKVIDVD</sequence>
<keyword evidence="1" id="KW-0732">Signal</keyword>
<feature type="chain" id="PRO_5019157031" description="S-layer protein" evidence="1">
    <location>
        <begin position="28"/>
        <end position="870"/>
    </location>
</feature>
<keyword evidence="3" id="KW-1185">Reference proteome</keyword>
<dbReference type="OrthoDB" id="2839183at2"/>
<name>A0A433RUQ6_9BACL</name>
<dbReference type="RefSeq" id="WP_126990433.1">
    <property type="nucleotide sequence ID" value="NZ_JTFC01000029.1"/>
</dbReference>
<evidence type="ECO:0000313" key="3">
    <source>
        <dbReference type="Proteomes" id="UP000288623"/>
    </source>
</evidence>
<evidence type="ECO:0000256" key="1">
    <source>
        <dbReference type="SAM" id="SignalP"/>
    </source>
</evidence>
<evidence type="ECO:0008006" key="4">
    <source>
        <dbReference type="Google" id="ProtNLM"/>
    </source>
</evidence>
<proteinExistence type="predicted"/>
<reference evidence="2 3" key="1">
    <citation type="submission" date="2014-11" db="EMBL/GenBank/DDBJ databases">
        <title>Genome sequence and analysis of novel Kurthia sp.</title>
        <authorList>
            <person name="Lawson J.N."/>
            <person name="Gonzalez J.E."/>
            <person name="Rinauldi L."/>
            <person name="Xuan Z."/>
            <person name="Firman A."/>
            <person name="Shaddox L."/>
            <person name="Trudeau A."/>
            <person name="Shah S."/>
            <person name="Reiman D."/>
        </authorList>
    </citation>
    <scope>NUCLEOTIDE SEQUENCE [LARGE SCALE GENOMIC DNA]</scope>
    <source>
        <strain evidence="2 3">3B1D</strain>
    </source>
</reference>
<dbReference type="Proteomes" id="UP000288623">
    <property type="component" value="Unassembled WGS sequence"/>
</dbReference>
<gene>
    <name evidence="2" type="ORF">QI30_08070</name>
</gene>
<feature type="signal peptide" evidence="1">
    <location>
        <begin position="1"/>
        <end position="27"/>
    </location>
</feature>